<sequence length="412" mass="47264">MKIFSDNKTEYYQNCGKCPKTRLSLNGKSDELLGERLKENYIDDFKCADCNNGTLCNSEKFIEEKLFCLERSLNDSMFVKGARVCEEQCFVSRDNLTGYVTQGCGSCLTNDTTECHECKEDYCNEERKVYKHCLADNGEICKTPFDAPCYLWRNPTNGGCGACPFFTCKECNTHRCNNETELPFYCFGFMASYKECNESNCYIAKIEEKVRDKKIQQYHYDCGKCPTDILDLSPYIKIKDKSFLNKFKHIDMSKMQCAECSNSPACNADTYFEKKLFCWERDVKKWTPTKGRRVCGESCFIGVDQSKMGFVQGCGNCPSNLKKCLNCNTPYCNVINKLSTIKCHYLISKTKPFVKKEKICHPLHFSCYIAKDIFGRVEQNCGVCPSKYKNCLACKDKDLCNEESTIQPTKNL</sequence>
<name>A0A6V7X2Y9_MELEN</name>
<organism evidence="1 3">
    <name type="scientific">Meloidogyne enterolobii</name>
    <name type="common">Root-knot nematode worm</name>
    <name type="synonym">Meloidogyne mayaguensis</name>
    <dbReference type="NCBI Taxonomy" id="390850"/>
    <lineage>
        <taxon>Eukaryota</taxon>
        <taxon>Metazoa</taxon>
        <taxon>Ecdysozoa</taxon>
        <taxon>Nematoda</taxon>
        <taxon>Chromadorea</taxon>
        <taxon>Rhabditida</taxon>
        <taxon>Tylenchina</taxon>
        <taxon>Tylenchomorpha</taxon>
        <taxon>Tylenchoidea</taxon>
        <taxon>Meloidogynidae</taxon>
        <taxon>Meloidogyninae</taxon>
        <taxon>Meloidogyne</taxon>
    </lineage>
</organism>
<gene>
    <name evidence="1" type="ORF">MENT_LOCUS46665</name>
    <name evidence="2" type="ORF">MENT_LOCUS55123</name>
</gene>
<accession>A0A6V7X2Y9</accession>
<dbReference type="EMBL" id="CAJEWN010001050">
    <property type="protein sequence ID" value="CAD2193700.1"/>
    <property type="molecule type" value="Genomic_DNA"/>
</dbReference>
<dbReference type="Proteomes" id="UP000580250">
    <property type="component" value="Unassembled WGS sequence"/>
</dbReference>
<evidence type="ECO:0000313" key="3">
    <source>
        <dbReference type="Proteomes" id="UP000580250"/>
    </source>
</evidence>
<evidence type="ECO:0000313" key="1">
    <source>
        <dbReference type="EMBL" id="CAD2193700.1"/>
    </source>
</evidence>
<evidence type="ECO:0000313" key="2">
    <source>
        <dbReference type="EMBL" id="CAD2201560.1"/>
    </source>
</evidence>
<dbReference type="OrthoDB" id="5891381at2759"/>
<reference evidence="1 3" key="1">
    <citation type="submission" date="2020-08" db="EMBL/GenBank/DDBJ databases">
        <authorList>
            <person name="Koutsovoulos G."/>
            <person name="Danchin GJ E."/>
        </authorList>
    </citation>
    <scope>NUCLEOTIDE SEQUENCE [LARGE SCALE GENOMIC DNA]</scope>
</reference>
<protein>
    <submittedName>
        <fullName evidence="1">Uncharacterized protein</fullName>
    </submittedName>
</protein>
<comment type="caution">
    <text evidence="1">The sequence shown here is derived from an EMBL/GenBank/DDBJ whole genome shotgun (WGS) entry which is preliminary data.</text>
</comment>
<dbReference type="EMBL" id="CAJEWN010002035">
    <property type="protein sequence ID" value="CAD2201560.1"/>
    <property type="molecule type" value="Genomic_DNA"/>
</dbReference>
<dbReference type="AlphaFoldDB" id="A0A6V7X2Y9"/>
<proteinExistence type="predicted"/>